<feature type="compositionally biased region" description="Basic and acidic residues" evidence="4">
    <location>
        <begin position="39"/>
        <end position="55"/>
    </location>
</feature>
<feature type="region of interest" description="Disordered" evidence="4">
    <location>
        <begin position="1"/>
        <end position="63"/>
    </location>
</feature>
<dbReference type="Pfam" id="PF04003">
    <property type="entry name" value="Utp12"/>
    <property type="match status" value="1"/>
</dbReference>
<evidence type="ECO:0000256" key="3">
    <source>
        <dbReference type="ARBA" id="ARBA00038335"/>
    </source>
</evidence>
<dbReference type="PANTHER" id="PTHR44267">
    <property type="entry name" value="WD REPEAT-CONTAINING PROTEIN 43"/>
    <property type="match status" value="1"/>
</dbReference>
<name>A0A9P1ITX8_9PELO</name>
<feature type="region of interest" description="Disordered" evidence="4">
    <location>
        <begin position="210"/>
        <end position="288"/>
    </location>
</feature>
<accession>A0A9P1ITX8</accession>
<keyword evidence="2" id="KW-0539">Nucleus</keyword>
<dbReference type="GO" id="GO:0005730">
    <property type="term" value="C:nucleolus"/>
    <property type="evidence" value="ECO:0007669"/>
    <property type="project" value="TreeGrafter"/>
</dbReference>
<sequence length="288" mass="32601">MVKERKSRKSNIEIQPIDEEMPLTNGKEHVNGKHVNGVKHNEEDKRPLGEREKAFKTPRKQSPASGSLCVLLTQGIMANDAPKVDSVLQNTQPEIINSTLRDIQPMHVLPLLKNIESRLKTRSANDIRPIIRWAQVALSVHMPYLCSLPNLEKEISGLLGWLRSRIGHQRELLALHGKISSIADQIKRRTNKVVIVQQPLVVFNNDLDSDEEFDTIGSDEDGESSEDDWWDDNELKGDEEDGEEEEEDDENDEDEDIQSSDNEQNDDNDSGSEDVSDEGEEEEDMEVG</sequence>
<comment type="caution">
    <text evidence="6">The sequence shown here is derived from an EMBL/GenBank/DDBJ whole genome shotgun (WGS) entry which is preliminary data.</text>
</comment>
<keyword evidence="7" id="KW-1185">Reference proteome</keyword>
<reference evidence="6" key="1">
    <citation type="submission" date="2022-11" db="EMBL/GenBank/DDBJ databases">
        <authorList>
            <person name="Kikuchi T."/>
        </authorList>
    </citation>
    <scope>NUCLEOTIDE SEQUENCE</scope>
    <source>
        <strain evidence="6">PS1010</strain>
    </source>
</reference>
<evidence type="ECO:0000256" key="1">
    <source>
        <dbReference type="ARBA" id="ARBA00004123"/>
    </source>
</evidence>
<dbReference type="AlphaFoldDB" id="A0A9P1ITX8"/>
<dbReference type="PANTHER" id="PTHR44267:SF1">
    <property type="entry name" value="WD REPEAT-CONTAINING PROTEIN 43"/>
    <property type="match status" value="1"/>
</dbReference>
<dbReference type="InterPro" id="IPR007148">
    <property type="entry name" value="SSU_processome_Utp12"/>
</dbReference>
<evidence type="ECO:0000256" key="2">
    <source>
        <dbReference type="ARBA" id="ARBA00023242"/>
    </source>
</evidence>
<evidence type="ECO:0000259" key="5">
    <source>
        <dbReference type="Pfam" id="PF04003"/>
    </source>
</evidence>
<dbReference type="GO" id="GO:0000462">
    <property type="term" value="P:maturation of SSU-rRNA from tricistronic rRNA transcript (SSU-rRNA, 5.8S rRNA, LSU-rRNA)"/>
    <property type="evidence" value="ECO:0007669"/>
    <property type="project" value="TreeGrafter"/>
</dbReference>
<dbReference type="EMBL" id="CANHGI010000005">
    <property type="protein sequence ID" value="CAI5451056.1"/>
    <property type="molecule type" value="Genomic_DNA"/>
</dbReference>
<comment type="subcellular location">
    <subcellularLocation>
        <location evidence="1">Nucleus</location>
    </subcellularLocation>
</comment>
<protein>
    <recommendedName>
        <fullName evidence="5">Small-subunit processome Utp12 domain-containing protein</fullName>
    </recommendedName>
</protein>
<proteinExistence type="inferred from homology"/>
<comment type="similarity">
    <text evidence="3">Belongs to the UTP5 family.</text>
</comment>
<dbReference type="Proteomes" id="UP001152747">
    <property type="component" value="Unassembled WGS sequence"/>
</dbReference>
<evidence type="ECO:0000313" key="6">
    <source>
        <dbReference type="EMBL" id="CAI5451056.1"/>
    </source>
</evidence>
<dbReference type="InterPro" id="IPR052414">
    <property type="entry name" value="U3_snoRNA-assoc_WDR"/>
</dbReference>
<organism evidence="6 7">
    <name type="scientific">Caenorhabditis angaria</name>
    <dbReference type="NCBI Taxonomy" id="860376"/>
    <lineage>
        <taxon>Eukaryota</taxon>
        <taxon>Metazoa</taxon>
        <taxon>Ecdysozoa</taxon>
        <taxon>Nematoda</taxon>
        <taxon>Chromadorea</taxon>
        <taxon>Rhabditida</taxon>
        <taxon>Rhabditina</taxon>
        <taxon>Rhabditomorpha</taxon>
        <taxon>Rhabditoidea</taxon>
        <taxon>Rhabditidae</taxon>
        <taxon>Peloderinae</taxon>
        <taxon>Caenorhabditis</taxon>
    </lineage>
</organism>
<feature type="domain" description="Small-subunit processome Utp12" evidence="5">
    <location>
        <begin position="79"/>
        <end position="180"/>
    </location>
</feature>
<evidence type="ECO:0000256" key="4">
    <source>
        <dbReference type="SAM" id="MobiDB-lite"/>
    </source>
</evidence>
<gene>
    <name evidence="6" type="ORF">CAMP_LOCUS13693</name>
</gene>
<dbReference type="OrthoDB" id="30195at2759"/>
<evidence type="ECO:0000313" key="7">
    <source>
        <dbReference type="Proteomes" id="UP001152747"/>
    </source>
</evidence>